<dbReference type="InterPro" id="IPR036364">
    <property type="entry name" value="SEA_dom_sf"/>
</dbReference>
<dbReference type="AlphaFoldDB" id="A0A3P8SYS2"/>
<dbReference type="GeneTree" id="ENSGT00940000168248"/>
<name>A0A3P8SYS2_AMPPE</name>
<dbReference type="Proteomes" id="UP000265080">
    <property type="component" value="Chromosome 9"/>
</dbReference>
<dbReference type="PANTHER" id="PTHR14636">
    <property type="entry name" value="TPA-INDUCED TRANSMEMBRANE PROTEIN"/>
    <property type="match status" value="1"/>
</dbReference>
<sequence length="294" mass="32848">MDTELQVIKSYVDDEAANSSNERINGGNGEVMPVAAEGQTNVGNTNCLQEVTVNNGEHVANRNPEATETDALVHVQINGANGEAMHVDHAAEGQRNVGNTNSARENGSVCRVKKELNEVLFWKVKLWMIIILLFVLIAVVIVISLAVCSAIHEDVDDKFDPSLFKVPHYFNGSFQLPNQVFQEDLLNLHSNTSQTLAADLQNKMADLYRSSPALGRYFTKAEILAFRNGSVIADYKLTFLLPEEQQDQLRNFTLSREMVYNVFRQFLYDQEPDESAESGPMYINPVSLKMFSAQ</sequence>
<dbReference type="InterPro" id="IPR000082">
    <property type="entry name" value="SEA_dom"/>
</dbReference>
<keyword evidence="1" id="KW-1133">Transmembrane helix</keyword>
<dbReference type="Ensembl" id="ENSAPET00000017176.1">
    <property type="protein sequence ID" value="ENSAPEP00000016716.1"/>
    <property type="gene ID" value="ENSAPEG00000011958.1"/>
</dbReference>
<reference evidence="3 4" key="1">
    <citation type="submission" date="2018-03" db="EMBL/GenBank/DDBJ databases">
        <title>Finding Nemo's genes: A chromosome-scale reference assembly of the genome of the orange clownfish Amphiprion percula.</title>
        <authorList>
            <person name="Lehmann R."/>
        </authorList>
    </citation>
    <scope>NUCLEOTIDE SEQUENCE</scope>
</reference>
<dbReference type="Pfam" id="PF01390">
    <property type="entry name" value="SEA"/>
    <property type="match status" value="1"/>
</dbReference>
<evidence type="ECO:0000259" key="2">
    <source>
        <dbReference type="PROSITE" id="PS50024"/>
    </source>
</evidence>
<dbReference type="PROSITE" id="PS50024">
    <property type="entry name" value="SEA"/>
    <property type="match status" value="1"/>
</dbReference>
<feature type="domain" description="SEA" evidence="2">
    <location>
        <begin position="166"/>
        <end position="294"/>
    </location>
</feature>
<dbReference type="PANTHER" id="PTHR14636:SF1">
    <property type="entry name" value="TPA-INDUCED TRANSMEMBRANE PROTEIN"/>
    <property type="match status" value="1"/>
</dbReference>
<evidence type="ECO:0000256" key="1">
    <source>
        <dbReference type="SAM" id="Phobius"/>
    </source>
</evidence>
<keyword evidence="1" id="KW-0812">Transmembrane</keyword>
<keyword evidence="1" id="KW-0472">Membrane</keyword>
<evidence type="ECO:0000313" key="3">
    <source>
        <dbReference type="Ensembl" id="ENSAPEP00000016716.1"/>
    </source>
</evidence>
<dbReference type="InterPro" id="IPR033223">
    <property type="entry name" value="TTMP"/>
</dbReference>
<dbReference type="SUPFAM" id="SSF82671">
    <property type="entry name" value="SEA domain"/>
    <property type="match status" value="1"/>
</dbReference>
<feature type="transmembrane region" description="Helical" evidence="1">
    <location>
        <begin position="126"/>
        <end position="147"/>
    </location>
</feature>
<proteinExistence type="predicted"/>
<dbReference type="OMA" id="GFMKYMM"/>
<reference evidence="3" key="2">
    <citation type="submission" date="2025-08" db="UniProtKB">
        <authorList>
            <consortium name="Ensembl"/>
        </authorList>
    </citation>
    <scope>IDENTIFICATION</scope>
</reference>
<dbReference type="Gene3D" id="3.30.70.960">
    <property type="entry name" value="SEA domain"/>
    <property type="match status" value="1"/>
</dbReference>
<dbReference type="STRING" id="161767.ENSAPEP00000016716"/>
<accession>A0A3P8SYS2</accession>
<keyword evidence="4" id="KW-1185">Reference proteome</keyword>
<evidence type="ECO:0000313" key="4">
    <source>
        <dbReference type="Proteomes" id="UP000265080"/>
    </source>
</evidence>
<protein>
    <recommendedName>
        <fullName evidence="2">SEA domain-containing protein</fullName>
    </recommendedName>
</protein>
<reference evidence="3" key="3">
    <citation type="submission" date="2025-09" db="UniProtKB">
        <authorList>
            <consortium name="Ensembl"/>
        </authorList>
    </citation>
    <scope>IDENTIFICATION</scope>
</reference>
<organism evidence="3 4">
    <name type="scientific">Amphiprion percula</name>
    <name type="common">Orange clownfish</name>
    <name type="synonym">Lutjanus percula</name>
    <dbReference type="NCBI Taxonomy" id="161767"/>
    <lineage>
        <taxon>Eukaryota</taxon>
        <taxon>Metazoa</taxon>
        <taxon>Chordata</taxon>
        <taxon>Craniata</taxon>
        <taxon>Vertebrata</taxon>
        <taxon>Euteleostomi</taxon>
        <taxon>Actinopterygii</taxon>
        <taxon>Neopterygii</taxon>
        <taxon>Teleostei</taxon>
        <taxon>Neoteleostei</taxon>
        <taxon>Acanthomorphata</taxon>
        <taxon>Ovalentaria</taxon>
        <taxon>Pomacentridae</taxon>
        <taxon>Amphiprion</taxon>
    </lineage>
</organism>